<protein>
    <recommendedName>
        <fullName evidence="3">Fibrinogen C-terminal domain-containing protein</fullName>
    </recommendedName>
</protein>
<feature type="region of interest" description="Disordered" evidence="2">
    <location>
        <begin position="102"/>
        <end position="123"/>
    </location>
</feature>
<dbReference type="PANTHER" id="PTHR19143:SF458">
    <property type="entry name" value="FIBRINOGEN C-TERMINAL DOMAIN-CONTAINING PROTEIN-RELATED"/>
    <property type="match status" value="1"/>
</dbReference>
<keyword evidence="1" id="KW-1015">Disulfide bond</keyword>
<dbReference type="AlphaFoldDB" id="A0AAV2B995"/>
<dbReference type="PROSITE" id="PS00514">
    <property type="entry name" value="FIBRINOGEN_C_1"/>
    <property type="match status" value="1"/>
</dbReference>
<dbReference type="EMBL" id="CAXIEN010000307">
    <property type="protein sequence ID" value="CAL1292460.1"/>
    <property type="molecule type" value="Genomic_DNA"/>
</dbReference>
<accession>A0AAV2B995</accession>
<name>A0AAV2B995_9ARAC</name>
<dbReference type="InterPro" id="IPR014716">
    <property type="entry name" value="Fibrinogen_a/b/g_C_1"/>
</dbReference>
<dbReference type="GO" id="GO:0005615">
    <property type="term" value="C:extracellular space"/>
    <property type="evidence" value="ECO:0007669"/>
    <property type="project" value="TreeGrafter"/>
</dbReference>
<dbReference type="SUPFAM" id="SSF56496">
    <property type="entry name" value="Fibrinogen C-terminal domain-like"/>
    <property type="match status" value="1"/>
</dbReference>
<dbReference type="InterPro" id="IPR050373">
    <property type="entry name" value="Fibrinogen_C-term_domain"/>
</dbReference>
<dbReference type="Gene3D" id="3.90.215.10">
    <property type="entry name" value="Gamma Fibrinogen, chain A, domain 1"/>
    <property type="match status" value="1"/>
</dbReference>
<organism evidence="4 5">
    <name type="scientific">Larinioides sclopetarius</name>
    <dbReference type="NCBI Taxonomy" id="280406"/>
    <lineage>
        <taxon>Eukaryota</taxon>
        <taxon>Metazoa</taxon>
        <taxon>Ecdysozoa</taxon>
        <taxon>Arthropoda</taxon>
        <taxon>Chelicerata</taxon>
        <taxon>Arachnida</taxon>
        <taxon>Araneae</taxon>
        <taxon>Araneomorphae</taxon>
        <taxon>Entelegynae</taxon>
        <taxon>Araneoidea</taxon>
        <taxon>Araneidae</taxon>
        <taxon>Larinioides</taxon>
    </lineage>
</organism>
<evidence type="ECO:0000256" key="2">
    <source>
        <dbReference type="SAM" id="MobiDB-lite"/>
    </source>
</evidence>
<dbReference type="InterPro" id="IPR036056">
    <property type="entry name" value="Fibrinogen-like_C"/>
</dbReference>
<comment type="caution">
    <text evidence="4">The sequence shown here is derived from an EMBL/GenBank/DDBJ whole genome shotgun (WGS) entry which is preliminary data.</text>
</comment>
<dbReference type="InterPro" id="IPR020837">
    <property type="entry name" value="Fibrinogen_CS"/>
</dbReference>
<feature type="compositionally biased region" description="Polar residues" evidence="2">
    <location>
        <begin position="102"/>
        <end position="112"/>
    </location>
</feature>
<dbReference type="Proteomes" id="UP001497382">
    <property type="component" value="Unassembled WGS sequence"/>
</dbReference>
<dbReference type="PANTHER" id="PTHR19143">
    <property type="entry name" value="FIBRINOGEN/TENASCIN/ANGIOPOEITIN"/>
    <property type="match status" value="1"/>
</dbReference>
<dbReference type="InterPro" id="IPR002181">
    <property type="entry name" value="Fibrinogen_a/b/g_C_dom"/>
</dbReference>
<evidence type="ECO:0000259" key="3">
    <source>
        <dbReference type="PROSITE" id="PS51406"/>
    </source>
</evidence>
<reference evidence="4 5" key="1">
    <citation type="submission" date="2024-04" db="EMBL/GenBank/DDBJ databases">
        <authorList>
            <person name="Rising A."/>
            <person name="Reimegard J."/>
            <person name="Sonavane S."/>
            <person name="Akerstrom W."/>
            <person name="Nylinder S."/>
            <person name="Hedman E."/>
            <person name="Kallberg Y."/>
        </authorList>
    </citation>
    <scope>NUCLEOTIDE SEQUENCE [LARGE SCALE GENOMIC DNA]</scope>
</reference>
<evidence type="ECO:0000313" key="5">
    <source>
        <dbReference type="Proteomes" id="UP001497382"/>
    </source>
</evidence>
<dbReference type="Pfam" id="PF00147">
    <property type="entry name" value="Fibrinogen_C"/>
    <property type="match status" value="1"/>
</dbReference>
<dbReference type="PROSITE" id="PS51406">
    <property type="entry name" value="FIBRINOGEN_C_2"/>
    <property type="match status" value="1"/>
</dbReference>
<proteinExistence type="predicted"/>
<sequence length="215" mass="24470">MDTDGEGWTVLQRRGNFNRSNDYFFKDWASYKTGFGDIEKDFWIGNDNIFALTNQRLYSILFDLKAVDGEKRHALYYSFWIDEESYKYTLHIKDYSGNAGDSMTGSHNNQKFSTKDQDSNPGASCARKHKGGWWYGACHLSNLNGLYLRGKHESYADGVNWYSWKGYHESLDTTEISGVARGGAGGARAPPKIFSCALTLHDIPVLFLCNSIKYF</sequence>
<keyword evidence="5" id="KW-1185">Reference proteome</keyword>
<dbReference type="CDD" id="cd00087">
    <property type="entry name" value="FReD"/>
    <property type="match status" value="1"/>
</dbReference>
<evidence type="ECO:0000313" key="4">
    <source>
        <dbReference type="EMBL" id="CAL1292460.1"/>
    </source>
</evidence>
<feature type="domain" description="Fibrinogen C-terminal" evidence="3">
    <location>
        <begin position="1"/>
        <end position="182"/>
    </location>
</feature>
<gene>
    <name evidence="4" type="ORF">LARSCL_LOCUS17669</name>
</gene>
<dbReference type="SMART" id="SM00186">
    <property type="entry name" value="FBG"/>
    <property type="match status" value="1"/>
</dbReference>
<evidence type="ECO:0000256" key="1">
    <source>
        <dbReference type="ARBA" id="ARBA00023157"/>
    </source>
</evidence>